<feature type="non-terminal residue" evidence="2">
    <location>
        <position position="68"/>
    </location>
</feature>
<feature type="compositionally biased region" description="Low complexity" evidence="1">
    <location>
        <begin position="38"/>
        <end position="50"/>
    </location>
</feature>
<protein>
    <submittedName>
        <fullName evidence="2">Uncharacterized protein</fullName>
    </submittedName>
</protein>
<organism evidence="2">
    <name type="scientific">uncultured Friedmanniella sp</name>
    <dbReference type="NCBI Taxonomy" id="335381"/>
    <lineage>
        <taxon>Bacteria</taxon>
        <taxon>Bacillati</taxon>
        <taxon>Actinomycetota</taxon>
        <taxon>Actinomycetes</taxon>
        <taxon>Propionibacteriales</taxon>
        <taxon>Nocardioidaceae</taxon>
        <taxon>Friedmanniella</taxon>
        <taxon>environmental samples</taxon>
    </lineage>
</organism>
<evidence type="ECO:0000256" key="1">
    <source>
        <dbReference type="SAM" id="MobiDB-lite"/>
    </source>
</evidence>
<gene>
    <name evidence="2" type="ORF">AVDCRST_MAG61-2897</name>
</gene>
<proteinExistence type="predicted"/>
<evidence type="ECO:0000313" key="2">
    <source>
        <dbReference type="EMBL" id="CAA9331535.1"/>
    </source>
</evidence>
<dbReference type="AlphaFoldDB" id="A0A6J4LG39"/>
<reference evidence="2" key="1">
    <citation type="submission" date="2020-02" db="EMBL/GenBank/DDBJ databases">
        <authorList>
            <person name="Meier V. D."/>
        </authorList>
    </citation>
    <scope>NUCLEOTIDE SEQUENCE</scope>
    <source>
        <strain evidence="2">AVDCRST_MAG61</strain>
    </source>
</reference>
<name>A0A6J4LG39_9ACTN</name>
<feature type="compositionally biased region" description="Basic residues" evidence="1">
    <location>
        <begin position="1"/>
        <end position="18"/>
    </location>
</feature>
<sequence length="68" mass="7505">GDQDHRRHRRRGDRRRTVRPGVLGSRCGASNVRGLGAGRSRAVAGGPARAGPHHLLVRQATLRPRRRL</sequence>
<dbReference type="EMBL" id="CADCTT010000354">
    <property type="protein sequence ID" value="CAA9331535.1"/>
    <property type="molecule type" value="Genomic_DNA"/>
</dbReference>
<feature type="region of interest" description="Disordered" evidence="1">
    <location>
        <begin position="1"/>
        <end position="68"/>
    </location>
</feature>
<feature type="non-terminal residue" evidence="2">
    <location>
        <position position="1"/>
    </location>
</feature>
<accession>A0A6J4LG39</accession>